<evidence type="ECO:0000313" key="15">
    <source>
        <dbReference type="Proteomes" id="UP000028725"/>
    </source>
</evidence>
<feature type="domain" description="Peptidase M4" evidence="10">
    <location>
        <begin position="134"/>
        <end position="248"/>
    </location>
</feature>
<dbReference type="EC" id="3.4.24.-" evidence="9"/>
<dbReference type="PANTHER" id="PTHR33794">
    <property type="entry name" value="BACILLOLYSIN"/>
    <property type="match status" value="1"/>
</dbReference>
<dbReference type="InterPro" id="IPR023612">
    <property type="entry name" value="Peptidase_M4"/>
</dbReference>
<dbReference type="Gene3D" id="3.10.170.10">
    <property type="match status" value="1"/>
</dbReference>
<feature type="domain" description="FTP" evidence="13">
    <location>
        <begin position="8"/>
        <end position="47"/>
    </location>
</feature>
<keyword evidence="6 9" id="KW-0862">Zinc</keyword>
<dbReference type="GO" id="GO:0046872">
    <property type="term" value="F:metal ion binding"/>
    <property type="evidence" value="ECO:0007669"/>
    <property type="project" value="UniProtKB-UniRule"/>
</dbReference>
<evidence type="ECO:0000256" key="9">
    <source>
        <dbReference type="RuleBase" id="RU366073"/>
    </source>
</evidence>
<evidence type="ECO:0000256" key="5">
    <source>
        <dbReference type="ARBA" id="ARBA00022801"/>
    </source>
</evidence>
<dbReference type="MEROPS" id="M04.018"/>
<feature type="active site" description="Proton donor" evidence="8">
    <location>
        <position position="332"/>
    </location>
</feature>
<evidence type="ECO:0000256" key="4">
    <source>
        <dbReference type="ARBA" id="ARBA00022729"/>
    </source>
</evidence>
<gene>
    <name evidence="14" type="ORF">DB31_3828</name>
</gene>
<name>A0A085W4V1_9BACT</name>
<organism evidence="14 15">
    <name type="scientific">Hyalangium minutum</name>
    <dbReference type="NCBI Taxonomy" id="394096"/>
    <lineage>
        <taxon>Bacteria</taxon>
        <taxon>Pseudomonadati</taxon>
        <taxon>Myxococcota</taxon>
        <taxon>Myxococcia</taxon>
        <taxon>Myxococcales</taxon>
        <taxon>Cystobacterineae</taxon>
        <taxon>Archangiaceae</taxon>
        <taxon>Hyalangium</taxon>
    </lineage>
</organism>
<evidence type="ECO:0000259" key="13">
    <source>
        <dbReference type="Pfam" id="PF07504"/>
    </source>
</evidence>
<dbReference type="InterPro" id="IPR001570">
    <property type="entry name" value="Peptidase_M4_C_domain"/>
</dbReference>
<dbReference type="InterPro" id="IPR013856">
    <property type="entry name" value="Peptidase_M4_domain"/>
</dbReference>
<feature type="active site" evidence="8">
    <location>
        <position position="241"/>
    </location>
</feature>
<evidence type="ECO:0000256" key="2">
    <source>
        <dbReference type="ARBA" id="ARBA00022670"/>
    </source>
</evidence>
<dbReference type="Gene3D" id="3.10.450.490">
    <property type="match status" value="1"/>
</dbReference>
<dbReference type="PRINTS" id="PR00730">
    <property type="entry name" value="THERMOLYSIN"/>
</dbReference>
<dbReference type="STRING" id="394096.DB31_3828"/>
<feature type="domain" description="Peptidase C-terminal archaeal/bacterial" evidence="12">
    <location>
        <begin position="449"/>
        <end position="514"/>
    </location>
</feature>
<proteinExistence type="inferred from homology"/>
<dbReference type="Pfam" id="PF01447">
    <property type="entry name" value="Peptidase_M4"/>
    <property type="match status" value="1"/>
</dbReference>
<dbReference type="SUPFAM" id="SSF55486">
    <property type="entry name" value="Metalloproteases ('zincins'), catalytic domain"/>
    <property type="match status" value="1"/>
</dbReference>
<dbReference type="InterPro" id="IPR007280">
    <property type="entry name" value="Peptidase_C_arc/bac"/>
</dbReference>
<dbReference type="RefSeq" id="WP_240487082.1">
    <property type="nucleotide sequence ID" value="NZ_JMCB01000020.1"/>
</dbReference>
<keyword evidence="4" id="KW-0732">Signal</keyword>
<evidence type="ECO:0000259" key="10">
    <source>
        <dbReference type="Pfam" id="PF01447"/>
    </source>
</evidence>
<keyword evidence="9" id="KW-0964">Secreted</keyword>
<evidence type="ECO:0000259" key="11">
    <source>
        <dbReference type="Pfam" id="PF02868"/>
    </source>
</evidence>
<feature type="domain" description="Peptidase M4 C-terminal" evidence="11">
    <location>
        <begin position="251"/>
        <end position="424"/>
    </location>
</feature>
<keyword evidence="2 9" id="KW-0645">Protease</keyword>
<dbReference type="GO" id="GO:0006508">
    <property type="term" value="P:proteolysis"/>
    <property type="evidence" value="ECO:0007669"/>
    <property type="project" value="UniProtKB-KW"/>
</dbReference>
<dbReference type="Gene3D" id="1.10.390.10">
    <property type="entry name" value="Neutral Protease Domain 2"/>
    <property type="match status" value="1"/>
</dbReference>
<dbReference type="GO" id="GO:0005576">
    <property type="term" value="C:extracellular region"/>
    <property type="evidence" value="ECO:0007669"/>
    <property type="project" value="UniProtKB-SubCell"/>
</dbReference>
<evidence type="ECO:0000256" key="8">
    <source>
        <dbReference type="PIRSR" id="PIRSR623612-1"/>
    </source>
</evidence>
<comment type="similarity">
    <text evidence="1 9">Belongs to the peptidase M4 family.</text>
</comment>
<dbReference type="Pfam" id="PF04151">
    <property type="entry name" value="PPC"/>
    <property type="match status" value="1"/>
</dbReference>
<evidence type="ECO:0000256" key="6">
    <source>
        <dbReference type="ARBA" id="ARBA00022833"/>
    </source>
</evidence>
<reference evidence="14 15" key="1">
    <citation type="submission" date="2014-04" db="EMBL/GenBank/DDBJ databases">
        <title>Genome assembly of Hyalangium minutum DSM 14724.</title>
        <authorList>
            <person name="Sharma G."/>
            <person name="Subramanian S."/>
        </authorList>
    </citation>
    <scope>NUCLEOTIDE SEQUENCE [LARGE SCALE GENOMIC DNA]</scope>
    <source>
        <strain evidence="14 15">DSM 14724</strain>
    </source>
</reference>
<evidence type="ECO:0000256" key="3">
    <source>
        <dbReference type="ARBA" id="ARBA00022723"/>
    </source>
</evidence>
<dbReference type="PANTHER" id="PTHR33794:SF1">
    <property type="entry name" value="BACILLOLYSIN"/>
    <property type="match status" value="1"/>
</dbReference>
<dbReference type="AlphaFoldDB" id="A0A085W4V1"/>
<dbReference type="Pfam" id="PF02868">
    <property type="entry name" value="Peptidase_M4_C"/>
    <property type="match status" value="1"/>
</dbReference>
<protein>
    <recommendedName>
        <fullName evidence="9">Neutral metalloproteinase</fullName>
        <ecNumber evidence="9">3.4.24.-</ecNumber>
    </recommendedName>
</protein>
<comment type="function">
    <text evidence="9">Extracellular zinc metalloprotease.</text>
</comment>
<dbReference type="Gene3D" id="2.60.120.380">
    <property type="match status" value="1"/>
</dbReference>
<dbReference type="EMBL" id="JMCB01000020">
    <property type="protein sequence ID" value="KFE62714.1"/>
    <property type="molecule type" value="Genomic_DNA"/>
</dbReference>
<dbReference type="Proteomes" id="UP000028725">
    <property type="component" value="Unassembled WGS sequence"/>
</dbReference>
<sequence>MHFKRGLVDTLGKGHERVQQTLNGIPVFGGEAILHLDKNGAVEAVTDRLERDLKVDTTAKLSSNEAVQLALGYQKESLSQTTPKADLQILAQDKVGRLTWRVQMDTVNAKGERSLPVLFIDAQSGELVSSYDNLKTAKNRKTYTAATRTSLPGTLLRSEGQGPVSDAVANQAHDNAGFVYDFYFSKFGRDSYNGTGGILSSTVHYSRNYVNAYWDGTQMVYGDGDGSQSTALTVLDVVGHELTHAVTDTSSDLVYANESGALNEAMSDVFGTSIEAFRDGVVSANTWKVGEECWTPGTAGDALRYMNDPALAGDYDYYPTRYTGTSDNGGVHWNSGIANLAFYLMVSGGSHPRGKTTTVVTPLDSNPTLSIQKGAAIFYRANTVYLTAGSTFSDARGATAQAATDLYGSAAAASVNAAWTAVGVAAPPTWTVLTTLNNVSGAKSSSTNYTTATPAGATALKFQMAGGTGDADLYVRFGSAPTTTTYDCRSAGATTAESCIINAPKAGTYYVLIKGYTAYSGVTYTVSSGQ</sequence>
<dbReference type="InterPro" id="IPR011096">
    <property type="entry name" value="FTP_domain"/>
</dbReference>
<accession>A0A085W4V1</accession>
<comment type="cofactor">
    <cofactor evidence="9">
        <name>Zn(2+)</name>
        <dbReference type="ChEBI" id="CHEBI:29105"/>
    </cofactor>
</comment>
<dbReference type="CDD" id="cd09597">
    <property type="entry name" value="M4_TLP"/>
    <property type="match status" value="1"/>
</dbReference>
<comment type="subcellular location">
    <subcellularLocation>
        <location evidence="9">Secreted</location>
    </subcellularLocation>
</comment>
<dbReference type="InterPro" id="IPR027268">
    <property type="entry name" value="Peptidase_M4/M1_CTD_sf"/>
</dbReference>
<evidence type="ECO:0000256" key="7">
    <source>
        <dbReference type="ARBA" id="ARBA00023049"/>
    </source>
</evidence>
<evidence type="ECO:0000256" key="1">
    <source>
        <dbReference type="ARBA" id="ARBA00009388"/>
    </source>
</evidence>
<dbReference type="InterPro" id="IPR050728">
    <property type="entry name" value="Zinc_Metalloprotease_M4"/>
</dbReference>
<evidence type="ECO:0000313" key="14">
    <source>
        <dbReference type="EMBL" id="KFE62714.1"/>
    </source>
</evidence>
<dbReference type="GO" id="GO:0004222">
    <property type="term" value="F:metalloendopeptidase activity"/>
    <property type="evidence" value="ECO:0007669"/>
    <property type="project" value="UniProtKB-UniRule"/>
</dbReference>
<keyword evidence="5 9" id="KW-0378">Hydrolase</keyword>
<keyword evidence="15" id="KW-1185">Reference proteome</keyword>
<comment type="caution">
    <text evidence="14">The sequence shown here is derived from an EMBL/GenBank/DDBJ whole genome shotgun (WGS) entry which is preliminary data.</text>
</comment>
<dbReference type="PATRIC" id="fig|394096.3.peg.7564"/>
<evidence type="ECO:0000259" key="12">
    <source>
        <dbReference type="Pfam" id="PF04151"/>
    </source>
</evidence>
<dbReference type="Pfam" id="PF07504">
    <property type="entry name" value="FTP"/>
    <property type="match status" value="1"/>
</dbReference>
<keyword evidence="3" id="KW-0479">Metal-binding</keyword>
<keyword evidence="7 9" id="KW-0482">Metalloprotease</keyword>